<dbReference type="EC" id="3.5.4.3" evidence="4"/>
<keyword evidence="5" id="KW-0479">Metal-binding</keyword>
<evidence type="ECO:0000256" key="5">
    <source>
        <dbReference type="ARBA" id="ARBA00022723"/>
    </source>
</evidence>
<evidence type="ECO:0000256" key="3">
    <source>
        <dbReference type="ARBA" id="ARBA00006745"/>
    </source>
</evidence>
<dbReference type="AlphaFoldDB" id="A0AAW0QHM4"/>
<comment type="cofactor">
    <cofactor evidence="1">
        <name>Zn(2+)</name>
        <dbReference type="ChEBI" id="CHEBI:29105"/>
    </cofactor>
</comment>
<keyword evidence="14" id="KW-1185">Reference proteome</keyword>
<evidence type="ECO:0000256" key="10">
    <source>
        <dbReference type="ARBA" id="ARBA00069860"/>
    </source>
</evidence>
<comment type="similarity">
    <text evidence="3">Belongs to the metallo-dependent hydrolases superfamily. ATZ/TRZ family.</text>
</comment>
<reference evidence="13 14" key="1">
    <citation type="submission" date="2023-01" db="EMBL/GenBank/DDBJ databases">
        <title>Analysis of 21 Apiospora genomes using comparative genomics revels a genus with tremendous synthesis potential of carbohydrate active enzymes and secondary metabolites.</title>
        <authorList>
            <person name="Sorensen T."/>
        </authorList>
    </citation>
    <scope>NUCLEOTIDE SEQUENCE [LARGE SCALE GENOMIC DNA]</scope>
    <source>
        <strain evidence="13 14">CBS 117206</strain>
    </source>
</reference>
<accession>A0AAW0QHM4</accession>
<evidence type="ECO:0000313" key="13">
    <source>
        <dbReference type="EMBL" id="KAK8105497.1"/>
    </source>
</evidence>
<evidence type="ECO:0000313" key="14">
    <source>
        <dbReference type="Proteomes" id="UP001392437"/>
    </source>
</evidence>
<evidence type="ECO:0000256" key="11">
    <source>
        <dbReference type="ARBA" id="ARBA00083147"/>
    </source>
</evidence>
<dbReference type="PANTHER" id="PTHR11271:SF6">
    <property type="entry name" value="GUANINE DEAMINASE"/>
    <property type="match status" value="1"/>
</dbReference>
<evidence type="ECO:0000256" key="1">
    <source>
        <dbReference type="ARBA" id="ARBA00001947"/>
    </source>
</evidence>
<dbReference type="InterPro" id="IPR032466">
    <property type="entry name" value="Metal_Hydrolase"/>
</dbReference>
<keyword evidence="7" id="KW-0862">Zinc</keyword>
<gene>
    <name evidence="13" type="ORF">PG999_008856</name>
</gene>
<evidence type="ECO:0000259" key="12">
    <source>
        <dbReference type="Pfam" id="PF01979"/>
    </source>
</evidence>
<comment type="function">
    <text evidence="9">Catalyzes the hydrolytic deamination of guanine, producing xanthine and ammonia.</text>
</comment>
<dbReference type="InterPro" id="IPR011059">
    <property type="entry name" value="Metal-dep_hydrolase_composite"/>
</dbReference>
<dbReference type="GO" id="GO:0008270">
    <property type="term" value="F:zinc ion binding"/>
    <property type="evidence" value="ECO:0007669"/>
    <property type="project" value="TreeGrafter"/>
</dbReference>
<feature type="domain" description="Amidohydrolase-related" evidence="12">
    <location>
        <begin position="86"/>
        <end position="500"/>
    </location>
</feature>
<proteinExistence type="inferred from homology"/>
<dbReference type="Proteomes" id="UP001392437">
    <property type="component" value="Unassembled WGS sequence"/>
</dbReference>
<dbReference type="InterPro" id="IPR006680">
    <property type="entry name" value="Amidohydro-rel"/>
</dbReference>
<dbReference type="EMBL" id="JAQQWP010000008">
    <property type="protein sequence ID" value="KAK8105497.1"/>
    <property type="molecule type" value="Genomic_DNA"/>
</dbReference>
<dbReference type="Pfam" id="PF01979">
    <property type="entry name" value="Amidohydro_1"/>
    <property type="match status" value="1"/>
</dbReference>
<evidence type="ECO:0000256" key="7">
    <source>
        <dbReference type="ARBA" id="ARBA00022833"/>
    </source>
</evidence>
<organism evidence="13 14">
    <name type="scientific">Apiospora kogelbergensis</name>
    <dbReference type="NCBI Taxonomy" id="1337665"/>
    <lineage>
        <taxon>Eukaryota</taxon>
        <taxon>Fungi</taxon>
        <taxon>Dikarya</taxon>
        <taxon>Ascomycota</taxon>
        <taxon>Pezizomycotina</taxon>
        <taxon>Sordariomycetes</taxon>
        <taxon>Xylariomycetidae</taxon>
        <taxon>Amphisphaeriales</taxon>
        <taxon>Apiosporaceae</taxon>
        <taxon>Apiospora</taxon>
    </lineage>
</organism>
<dbReference type="SUPFAM" id="SSF51556">
    <property type="entry name" value="Metallo-dependent hydrolases"/>
    <property type="match status" value="1"/>
</dbReference>
<dbReference type="InterPro" id="IPR051607">
    <property type="entry name" value="Metallo-dep_hydrolases"/>
</dbReference>
<evidence type="ECO:0000256" key="2">
    <source>
        <dbReference type="ARBA" id="ARBA00004984"/>
    </source>
</evidence>
<name>A0AAW0QHM4_9PEZI</name>
<comment type="pathway">
    <text evidence="2">Purine metabolism; guanine degradation; xanthine from guanine: step 1/1.</text>
</comment>
<evidence type="ECO:0000256" key="6">
    <source>
        <dbReference type="ARBA" id="ARBA00022801"/>
    </source>
</evidence>
<dbReference type="GO" id="GO:0046098">
    <property type="term" value="P:guanine metabolic process"/>
    <property type="evidence" value="ECO:0007669"/>
    <property type="project" value="TreeGrafter"/>
</dbReference>
<dbReference type="PANTHER" id="PTHR11271">
    <property type="entry name" value="GUANINE DEAMINASE"/>
    <property type="match status" value="1"/>
</dbReference>
<dbReference type="FunFam" id="3.20.20.140:FF:000022">
    <property type="entry name" value="Guanine deaminase"/>
    <property type="match status" value="1"/>
</dbReference>
<comment type="catalytic activity">
    <reaction evidence="8">
        <text>guanine + H2O + H(+) = xanthine + NH4(+)</text>
        <dbReference type="Rhea" id="RHEA:14665"/>
        <dbReference type="ChEBI" id="CHEBI:15377"/>
        <dbReference type="ChEBI" id="CHEBI:15378"/>
        <dbReference type="ChEBI" id="CHEBI:16235"/>
        <dbReference type="ChEBI" id="CHEBI:17712"/>
        <dbReference type="ChEBI" id="CHEBI:28938"/>
        <dbReference type="EC" id="3.5.4.3"/>
    </reaction>
</comment>
<evidence type="ECO:0000256" key="4">
    <source>
        <dbReference type="ARBA" id="ARBA00012781"/>
    </source>
</evidence>
<evidence type="ECO:0000256" key="9">
    <source>
        <dbReference type="ARBA" id="ARBA00056079"/>
    </source>
</evidence>
<dbReference type="Gene3D" id="3.20.20.140">
    <property type="entry name" value="Metal-dependent hydrolases"/>
    <property type="match status" value="1"/>
</dbReference>
<sequence length="506" mass="55130">MTPPPPPPALQKNQLFVGTFVHSKSLNQLEYLHDASVAVDKSGRIVAIELQCRDQATAAETLCSKLGWDAAADVEVRVCKEGQFFFPGFIDTHIHAPQYPNAGIFGNSTLLDWLNKYTFPMEASLAALPRARRVYSQVVRRTLSHGTTAAAYYATIDVAATNLLADLCLAAGQRAFVGRVCMDRNAPDNYIDKGGPAAVLARTMETIDHMRTIDPEGDIVAPILTPRFAPACTPETMSRLGDVARDQDLRIQTHISENVGEIALVREQYPDSRDYASVYDMFGLLTKRTVLAHAVHLTDDEVALVAKRGAKVAHCPCSNSALTSGECPVRWLLDRDIDVGLGTDVSGGYAPSILEAARLASLVSRHLAMPYNSQGDAARAPSDVDKKRREEATLGVEEVLHLATRGGAKVLGLDHKVGGFEVGMEWDAQLVGLNMVADNGDDEGDDESNSNNGCGVIVADPHEGNVDVFGWETWDERIAKWLFNGDDRNTKMVWVKGRLVHQRPSS</sequence>
<dbReference type="SUPFAM" id="SSF51338">
    <property type="entry name" value="Composite domain of metallo-dependent hydrolases"/>
    <property type="match status" value="1"/>
</dbReference>
<dbReference type="GO" id="GO:0005829">
    <property type="term" value="C:cytosol"/>
    <property type="evidence" value="ECO:0007669"/>
    <property type="project" value="TreeGrafter"/>
</dbReference>
<protein>
    <recommendedName>
        <fullName evidence="10">Probable guanine deaminase</fullName>
        <ecNumber evidence="4">3.5.4.3</ecNumber>
    </recommendedName>
    <alternativeName>
        <fullName evidence="11">Guanine aminohydrolase</fullName>
    </alternativeName>
</protein>
<evidence type="ECO:0000256" key="8">
    <source>
        <dbReference type="ARBA" id="ARBA00051148"/>
    </source>
</evidence>
<keyword evidence="6" id="KW-0378">Hydrolase</keyword>
<comment type="caution">
    <text evidence="13">The sequence shown here is derived from an EMBL/GenBank/DDBJ whole genome shotgun (WGS) entry which is preliminary data.</text>
</comment>
<dbReference type="GO" id="GO:0008892">
    <property type="term" value="F:guanine deaminase activity"/>
    <property type="evidence" value="ECO:0007669"/>
    <property type="project" value="UniProtKB-EC"/>
</dbReference>
<dbReference type="Gene3D" id="2.30.40.10">
    <property type="entry name" value="Urease, subunit C, domain 1"/>
    <property type="match status" value="1"/>
</dbReference>